<dbReference type="GO" id="GO:0005737">
    <property type="term" value="C:cytoplasm"/>
    <property type="evidence" value="ECO:0007669"/>
    <property type="project" value="UniProtKB-SubCell"/>
</dbReference>
<dbReference type="FunFam" id="3.40.640.10:FF:000021">
    <property type="entry name" value="Glutamate-1-semialdehyde 2,1-aminomutase"/>
    <property type="match status" value="1"/>
</dbReference>
<evidence type="ECO:0000256" key="2">
    <source>
        <dbReference type="ARBA" id="ARBA00004819"/>
    </source>
</evidence>
<comment type="similarity">
    <text evidence="3 7">Belongs to the class-III pyridoxal-phosphate-dependent aminotransferase family. HemL subfamily.</text>
</comment>
<dbReference type="Gene3D" id="3.90.1150.10">
    <property type="entry name" value="Aspartate Aminotransferase, domain 1"/>
    <property type="match status" value="1"/>
</dbReference>
<dbReference type="PROSITE" id="PS00600">
    <property type="entry name" value="AA_TRANSFER_CLASS_3"/>
    <property type="match status" value="1"/>
</dbReference>
<comment type="subunit">
    <text evidence="7">Homodimer.</text>
</comment>
<reference evidence="8" key="1">
    <citation type="submission" date="2010-01" db="EMBL/GenBank/DDBJ databases">
        <title>Genome fragments of uncultured bacteria from the North Pacific subtropical Gyre.</title>
        <authorList>
            <person name="Pham V.D."/>
            <person name="Delong E.F."/>
        </authorList>
    </citation>
    <scope>NUCLEOTIDE SEQUENCE</scope>
</reference>
<comment type="pathway">
    <text evidence="2">Porphyrin-containing compound metabolism; protoporphyrin-IX biosynthesis; 5-aminolevulinate from L-glutamyl-tRNA(Glu): step 2/2.</text>
</comment>
<name>E7C2E2_9BACT</name>
<dbReference type="Gene3D" id="3.40.640.10">
    <property type="entry name" value="Type I PLP-dependent aspartate aminotransferase-like (Major domain)"/>
    <property type="match status" value="1"/>
</dbReference>
<keyword evidence="6 7" id="KW-0627">Porphyrin biosynthesis</keyword>
<dbReference type="InterPro" id="IPR049704">
    <property type="entry name" value="Aminotrans_3_PPA_site"/>
</dbReference>
<dbReference type="PANTHER" id="PTHR43713">
    <property type="entry name" value="GLUTAMATE-1-SEMIALDEHYDE 2,1-AMINOMUTASE"/>
    <property type="match status" value="1"/>
</dbReference>
<dbReference type="NCBIfam" id="NF000818">
    <property type="entry name" value="PRK00062.1"/>
    <property type="match status" value="1"/>
</dbReference>
<evidence type="ECO:0000256" key="1">
    <source>
        <dbReference type="ARBA" id="ARBA00001933"/>
    </source>
</evidence>
<dbReference type="GO" id="GO:0008483">
    <property type="term" value="F:transaminase activity"/>
    <property type="evidence" value="ECO:0007669"/>
    <property type="project" value="UniProtKB-KW"/>
</dbReference>
<dbReference type="HAMAP" id="MF_00375">
    <property type="entry name" value="HemL_aminotrans_3"/>
    <property type="match status" value="1"/>
</dbReference>
<evidence type="ECO:0000256" key="4">
    <source>
        <dbReference type="ARBA" id="ARBA00022898"/>
    </source>
</evidence>
<dbReference type="InterPro" id="IPR015422">
    <property type="entry name" value="PyrdxlP-dep_Trfase_small"/>
</dbReference>
<dbReference type="GO" id="GO:0042286">
    <property type="term" value="F:glutamate-1-semialdehyde 2,1-aminomutase activity"/>
    <property type="evidence" value="ECO:0007669"/>
    <property type="project" value="UniProtKB-UniRule"/>
</dbReference>
<evidence type="ECO:0000256" key="6">
    <source>
        <dbReference type="ARBA" id="ARBA00023244"/>
    </source>
</evidence>
<dbReference type="Pfam" id="PF00202">
    <property type="entry name" value="Aminotran_3"/>
    <property type="match status" value="1"/>
</dbReference>
<organism evidence="8">
    <name type="scientific">uncultured myxobacterium HF0130_06F04</name>
    <dbReference type="NCBI Taxonomy" id="723555"/>
    <lineage>
        <taxon>Bacteria</taxon>
        <taxon>Pseudomonadati</taxon>
        <taxon>Myxococcota</taxon>
        <taxon>Myxococcia</taxon>
        <taxon>Myxococcales</taxon>
        <taxon>environmental samples</taxon>
    </lineage>
</organism>
<keyword evidence="8" id="KW-0808">Transferase</keyword>
<dbReference type="PANTHER" id="PTHR43713:SF3">
    <property type="entry name" value="GLUTAMATE-1-SEMIALDEHYDE 2,1-AMINOMUTASE 1, CHLOROPLASTIC-RELATED"/>
    <property type="match status" value="1"/>
</dbReference>
<dbReference type="NCBIfam" id="TIGR00713">
    <property type="entry name" value="hemL"/>
    <property type="match status" value="1"/>
</dbReference>
<sequence length="431" mass="45197">MIRERSAALYSRATQLMPGGVNSPVRAFGSVNESPIFIQSAAGPHVFDVDGNRYTDFVCSWGPLILGHAHPSVVEAIRTAAAQGTSFGATTEREVELAEKVIQAVPSLEVVRFVNSGTEATMSALRLARGFTGRDKVIKFSGCYHGHADAFLTDAGSGLATLGIPASAGVPKGTAEDTITVAYNDLEAVEDVLKSHGEEIAAIILEPIACNMGMVKPASGFLKGLRSLCDQFGALLIFDEVITGFRVALGGAQALYDVTPDLSTFGKVIGAGLPVGAYGGRADIMQKIAPLGPVYQAGTLSGNPLAMAAGIAALNELSKEGTYEALESKGAYFEKSLNEILAKHNHPGFLNRAGSIFYLWMKSGAQQGPVDYNQVKEGSGELYAQLFSGLLDHGVYLAPSGFEVGFISTAHTLADLDHAVGAIEQSLASLI</sequence>
<keyword evidence="7" id="KW-0963">Cytoplasm</keyword>
<accession>E7C2E2</accession>
<dbReference type="AlphaFoldDB" id="E7C2E2"/>
<dbReference type="InterPro" id="IPR005814">
    <property type="entry name" value="Aminotrans_3"/>
</dbReference>
<dbReference type="InterPro" id="IPR004639">
    <property type="entry name" value="4pyrrol_synth_GluAld_NH2Trfase"/>
</dbReference>
<keyword evidence="5 7" id="KW-0413">Isomerase</keyword>
<dbReference type="InterPro" id="IPR015424">
    <property type="entry name" value="PyrdxlP-dep_Trfase"/>
</dbReference>
<dbReference type="GO" id="GO:0006782">
    <property type="term" value="P:protoporphyrinogen IX biosynthetic process"/>
    <property type="evidence" value="ECO:0007669"/>
    <property type="project" value="UniProtKB-UniRule"/>
</dbReference>
<dbReference type="CDD" id="cd00610">
    <property type="entry name" value="OAT_like"/>
    <property type="match status" value="1"/>
</dbReference>
<dbReference type="UniPathway" id="UPA00251">
    <property type="reaction ID" value="UER00317"/>
</dbReference>
<comment type="subcellular location">
    <subcellularLocation>
        <location evidence="7">Cytoplasm</location>
    </subcellularLocation>
</comment>
<evidence type="ECO:0000256" key="7">
    <source>
        <dbReference type="HAMAP-Rule" id="MF_00375"/>
    </source>
</evidence>
<protein>
    <recommendedName>
        <fullName evidence="7">Glutamate-1-semialdehyde 2,1-aminomutase</fullName>
        <shortName evidence="7">GSA</shortName>
        <ecNumber evidence="7">5.4.3.8</ecNumber>
    </recommendedName>
    <alternativeName>
        <fullName evidence="7">Glutamate-1-semialdehyde aminotransferase</fullName>
        <shortName evidence="7">GSA-AT</shortName>
    </alternativeName>
</protein>
<evidence type="ECO:0000256" key="3">
    <source>
        <dbReference type="ARBA" id="ARBA00008981"/>
    </source>
</evidence>
<dbReference type="EMBL" id="GU567961">
    <property type="protein sequence ID" value="ADI21616.1"/>
    <property type="molecule type" value="Genomic_DNA"/>
</dbReference>
<gene>
    <name evidence="7" type="primary">hemL</name>
</gene>
<dbReference type="InterPro" id="IPR015421">
    <property type="entry name" value="PyrdxlP-dep_Trfase_major"/>
</dbReference>
<feature type="modified residue" description="N6-(pyridoxal phosphate)lysine" evidence="7">
    <location>
        <position position="267"/>
    </location>
</feature>
<evidence type="ECO:0000313" key="8">
    <source>
        <dbReference type="EMBL" id="ADI21616.1"/>
    </source>
</evidence>
<evidence type="ECO:0000256" key="5">
    <source>
        <dbReference type="ARBA" id="ARBA00023235"/>
    </source>
</evidence>
<dbReference type="EC" id="5.4.3.8" evidence="7"/>
<comment type="catalytic activity">
    <reaction evidence="7">
        <text>(S)-4-amino-5-oxopentanoate = 5-aminolevulinate</text>
        <dbReference type="Rhea" id="RHEA:14265"/>
        <dbReference type="ChEBI" id="CHEBI:57501"/>
        <dbReference type="ChEBI" id="CHEBI:356416"/>
        <dbReference type="EC" id="5.4.3.8"/>
    </reaction>
</comment>
<keyword evidence="4 7" id="KW-0663">Pyridoxal phosphate</keyword>
<comment type="cofactor">
    <cofactor evidence="1 7">
        <name>pyridoxal 5'-phosphate</name>
        <dbReference type="ChEBI" id="CHEBI:597326"/>
    </cofactor>
</comment>
<proteinExistence type="inferred from homology"/>
<dbReference type="SUPFAM" id="SSF53383">
    <property type="entry name" value="PLP-dependent transferases"/>
    <property type="match status" value="1"/>
</dbReference>
<keyword evidence="8" id="KW-0032">Aminotransferase</keyword>
<dbReference type="GO" id="GO:0030170">
    <property type="term" value="F:pyridoxal phosphate binding"/>
    <property type="evidence" value="ECO:0007669"/>
    <property type="project" value="InterPro"/>
</dbReference>